<dbReference type="AlphaFoldDB" id="A0A8D0E6X0"/>
<dbReference type="Proteomes" id="UP000694421">
    <property type="component" value="Unplaced"/>
</dbReference>
<dbReference type="Ensembl" id="ENSSMRT00000031711.1">
    <property type="protein sequence ID" value="ENSSMRP00000027135.1"/>
    <property type="gene ID" value="ENSSMRG00000020932.1"/>
</dbReference>
<protein>
    <submittedName>
        <fullName evidence="1">Uncharacterized protein</fullName>
    </submittedName>
</protein>
<organism evidence="1 2">
    <name type="scientific">Salvator merianae</name>
    <name type="common">Argentine black and white tegu</name>
    <name type="synonym">Tupinambis merianae</name>
    <dbReference type="NCBI Taxonomy" id="96440"/>
    <lineage>
        <taxon>Eukaryota</taxon>
        <taxon>Metazoa</taxon>
        <taxon>Chordata</taxon>
        <taxon>Craniata</taxon>
        <taxon>Vertebrata</taxon>
        <taxon>Euteleostomi</taxon>
        <taxon>Lepidosauria</taxon>
        <taxon>Squamata</taxon>
        <taxon>Bifurcata</taxon>
        <taxon>Unidentata</taxon>
        <taxon>Episquamata</taxon>
        <taxon>Laterata</taxon>
        <taxon>Teiioidea</taxon>
        <taxon>Teiidae</taxon>
        <taxon>Salvator</taxon>
    </lineage>
</organism>
<reference evidence="1" key="2">
    <citation type="submission" date="2025-09" db="UniProtKB">
        <authorList>
            <consortium name="Ensembl"/>
        </authorList>
    </citation>
    <scope>IDENTIFICATION</scope>
</reference>
<evidence type="ECO:0000313" key="1">
    <source>
        <dbReference type="Ensembl" id="ENSSMRP00000027135.1"/>
    </source>
</evidence>
<evidence type="ECO:0000313" key="2">
    <source>
        <dbReference type="Proteomes" id="UP000694421"/>
    </source>
</evidence>
<proteinExistence type="predicted"/>
<sequence>MADSHKLEVLCKQRMAELQTKQWEAEMRNNILDQVLGQVAHARLIKFNRRKVLDSDEED</sequence>
<accession>A0A8D0E6X0</accession>
<reference evidence="1" key="1">
    <citation type="submission" date="2025-08" db="UniProtKB">
        <authorList>
            <consortium name="Ensembl"/>
        </authorList>
    </citation>
    <scope>IDENTIFICATION</scope>
</reference>
<keyword evidence="2" id="KW-1185">Reference proteome</keyword>
<name>A0A8D0E6X0_SALMN</name>